<dbReference type="Proteomes" id="UP000053105">
    <property type="component" value="Unassembled WGS sequence"/>
</dbReference>
<dbReference type="EMBL" id="KQ435783">
    <property type="protein sequence ID" value="KOX74659.1"/>
    <property type="molecule type" value="Genomic_DNA"/>
</dbReference>
<dbReference type="OrthoDB" id="7616539at2759"/>
<evidence type="ECO:0000313" key="1">
    <source>
        <dbReference type="EMBL" id="KOX74659.1"/>
    </source>
</evidence>
<sequence>EEEQEKRKSKDKVVNDKGQKLLKMAAESGWHILNGNMQGDEKGEFTYIEKRGETVIDYILTNTKGLDKIEKFQVGSRIDSDHQLLNVTVKTRGENRRGGE</sequence>
<dbReference type="SUPFAM" id="SSF56219">
    <property type="entry name" value="DNase I-like"/>
    <property type="match status" value="1"/>
</dbReference>
<keyword evidence="2" id="KW-1185">Reference proteome</keyword>
<dbReference type="STRING" id="166423.A0A0M9A2T2"/>
<dbReference type="Gene3D" id="3.60.10.10">
    <property type="entry name" value="Endonuclease/exonuclease/phosphatase"/>
    <property type="match status" value="1"/>
</dbReference>
<evidence type="ECO:0008006" key="3">
    <source>
        <dbReference type="Google" id="ProtNLM"/>
    </source>
</evidence>
<gene>
    <name evidence="1" type="ORF">WN51_13093</name>
</gene>
<feature type="non-terminal residue" evidence="1">
    <location>
        <position position="1"/>
    </location>
</feature>
<evidence type="ECO:0000313" key="2">
    <source>
        <dbReference type="Proteomes" id="UP000053105"/>
    </source>
</evidence>
<dbReference type="AlphaFoldDB" id="A0A0M9A2T2"/>
<reference evidence="1 2" key="1">
    <citation type="submission" date="2015-07" db="EMBL/GenBank/DDBJ databases">
        <title>The genome of Melipona quadrifasciata.</title>
        <authorList>
            <person name="Pan H."/>
            <person name="Kapheim K."/>
        </authorList>
    </citation>
    <scope>NUCLEOTIDE SEQUENCE [LARGE SCALE GENOMIC DNA]</scope>
    <source>
        <strain evidence="1">0111107301</strain>
        <tissue evidence="1">Whole body</tissue>
    </source>
</reference>
<organism evidence="1 2">
    <name type="scientific">Melipona quadrifasciata</name>
    <dbReference type="NCBI Taxonomy" id="166423"/>
    <lineage>
        <taxon>Eukaryota</taxon>
        <taxon>Metazoa</taxon>
        <taxon>Ecdysozoa</taxon>
        <taxon>Arthropoda</taxon>
        <taxon>Hexapoda</taxon>
        <taxon>Insecta</taxon>
        <taxon>Pterygota</taxon>
        <taxon>Neoptera</taxon>
        <taxon>Endopterygota</taxon>
        <taxon>Hymenoptera</taxon>
        <taxon>Apocrita</taxon>
        <taxon>Aculeata</taxon>
        <taxon>Apoidea</taxon>
        <taxon>Anthophila</taxon>
        <taxon>Apidae</taxon>
        <taxon>Melipona</taxon>
    </lineage>
</organism>
<protein>
    <recommendedName>
        <fullName evidence="3">Endonuclease/exonuclease/phosphatase domain-containing protein</fullName>
    </recommendedName>
</protein>
<proteinExistence type="predicted"/>
<accession>A0A0M9A2T2</accession>
<dbReference type="InterPro" id="IPR036691">
    <property type="entry name" value="Endo/exonu/phosph_ase_sf"/>
</dbReference>
<name>A0A0M9A2T2_9HYME</name>